<evidence type="ECO:0000313" key="3">
    <source>
        <dbReference type="Proteomes" id="UP001589575"/>
    </source>
</evidence>
<feature type="compositionally biased region" description="Low complexity" evidence="1">
    <location>
        <begin position="25"/>
        <end position="34"/>
    </location>
</feature>
<organism evidence="2 3">
    <name type="scientific">Citricoccus parietis</name>
    <dbReference type="NCBI Taxonomy" id="592307"/>
    <lineage>
        <taxon>Bacteria</taxon>
        <taxon>Bacillati</taxon>
        <taxon>Actinomycetota</taxon>
        <taxon>Actinomycetes</taxon>
        <taxon>Micrococcales</taxon>
        <taxon>Micrococcaceae</taxon>
        <taxon>Citricoccus</taxon>
    </lineage>
</organism>
<name>A0ABV5G475_9MICC</name>
<feature type="compositionally biased region" description="Basic and acidic residues" evidence="1">
    <location>
        <begin position="130"/>
        <end position="139"/>
    </location>
</feature>
<comment type="caution">
    <text evidence="2">The sequence shown here is derived from an EMBL/GenBank/DDBJ whole genome shotgun (WGS) entry which is preliminary data.</text>
</comment>
<dbReference type="Proteomes" id="UP001589575">
    <property type="component" value="Unassembled WGS sequence"/>
</dbReference>
<keyword evidence="3" id="KW-1185">Reference proteome</keyword>
<feature type="compositionally biased region" description="Low complexity" evidence="1">
    <location>
        <begin position="51"/>
        <end position="60"/>
    </location>
</feature>
<gene>
    <name evidence="2" type="ORF">ACFFX0_22040</name>
</gene>
<evidence type="ECO:0000256" key="1">
    <source>
        <dbReference type="SAM" id="MobiDB-lite"/>
    </source>
</evidence>
<proteinExistence type="predicted"/>
<feature type="compositionally biased region" description="Gly residues" evidence="1">
    <location>
        <begin position="1"/>
        <end position="14"/>
    </location>
</feature>
<accession>A0ABV5G475</accession>
<reference evidence="2 3" key="1">
    <citation type="submission" date="2024-09" db="EMBL/GenBank/DDBJ databases">
        <authorList>
            <person name="Sun Q."/>
            <person name="Mori K."/>
        </authorList>
    </citation>
    <scope>NUCLEOTIDE SEQUENCE [LARGE SCALE GENOMIC DNA]</scope>
    <source>
        <strain evidence="2 3">CCM 7609</strain>
    </source>
</reference>
<dbReference type="EMBL" id="JBHMFI010000001">
    <property type="protein sequence ID" value="MFB9073736.1"/>
    <property type="molecule type" value="Genomic_DNA"/>
</dbReference>
<sequence>MLQGTGLGPVGGPAGRHHRHPDAGHPPARAAHPALGEPVRDAGVQCLERFGQAQGEAAGGQRRRTAPDVDQGDRMSARPVGVASGHPHRGPDGQGGGGVRAGERRRRDPVGSLRPESQAAGLDECQPPEGHGRGCGEAA</sequence>
<feature type="region of interest" description="Disordered" evidence="1">
    <location>
        <begin position="1"/>
        <end position="139"/>
    </location>
</feature>
<feature type="compositionally biased region" description="Basic and acidic residues" evidence="1">
    <location>
        <begin position="65"/>
        <end position="76"/>
    </location>
</feature>
<protein>
    <submittedName>
        <fullName evidence="2">Uncharacterized protein</fullName>
    </submittedName>
</protein>
<evidence type="ECO:0000313" key="2">
    <source>
        <dbReference type="EMBL" id="MFB9073736.1"/>
    </source>
</evidence>